<feature type="domain" description="CheR-type methyltransferase" evidence="7">
    <location>
        <begin position="1"/>
        <end position="286"/>
    </location>
</feature>
<dbReference type="GO" id="GO:0008983">
    <property type="term" value="F:protein-glutamate O-methyltransferase activity"/>
    <property type="evidence" value="ECO:0007669"/>
    <property type="project" value="UniProtKB-EC"/>
</dbReference>
<dbReference type="SUPFAM" id="SSF47757">
    <property type="entry name" value="Chemotaxis receptor methyltransferase CheR, N-terminal domain"/>
    <property type="match status" value="1"/>
</dbReference>
<evidence type="ECO:0000256" key="1">
    <source>
        <dbReference type="ARBA" id="ARBA00001541"/>
    </source>
</evidence>
<keyword evidence="3 5" id="KW-0808">Transferase</keyword>
<dbReference type="GO" id="GO:0032259">
    <property type="term" value="P:methylation"/>
    <property type="evidence" value="ECO:0007669"/>
    <property type="project" value="UniProtKB-KW"/>
</dbReference>
<protein>
    <recommendedName>
        <fullName evidence="5">Chemotaxis protein methyltransferase</fullName>
        <ecNumber evidence="5">2.1.1.80</ecNumber>
    </recommendedName>
</protein>
<evidence type="ECO:0000259" key="7">
    <source>
        <dbReference type="PROSITE" id="PS50123"/>
    </source>
</evidence>
<dbReference type="RefSeq" id="WP_161353597.1">
    <property type="nucleotide sequence ID" value="NZ_WTUX01000022.1"/>
</dbReference>
<evidence type="ECO:0000256" key="2">
    <source>
        <dbReference type="ARBA" id="ARBA00022603"/>
    </source>
</evidence>
<dbReference type="InterPro" id="IPR022642">
    <property type="entry name" value="CheR_C"/>
</dbReference>
<dbReference type="InterPro" id="IPR036804">
    <property type="entry name" value="CheR_N_sf"/>
</dbReference>
<dbReference type="Proteomes" id="UP000467322">
    <property type="component" value="Unassembled WGS sequence"/>
</dbReference>
<dbReference type="SUPFAM" id="SSF53335">
    <property type="entry name" value="S-adenosyl-L-methionine-dependent methyltransferases"/>
    <property type="match status" value="1"/>
</dbReference>
<comment type="catalytic activity">
    <reaction evidence="1 5">
        <text>L-glutamyl-[protein] + S-adenosyl-L-methionine = [protein]-L-glutamate 5-O-methyl ester + S-adenosyl-L-homocysteine</text>
        <dbReference type="Rhea" id="RHEA:24452"/>
        <dbReference type="Rhea" id="RHEA-COMP:10208"/>
        <dbReference type="Rhea" id="RHEA-COMP:10311"/>
        <dbReference type="ChEBI" id="CHEBI:29973"/>
        <dbReference type="ChEBI" id="CHEBI:57856"/>
        <dbReference type="ChEBI" id="CHEBI:59789"/>
        <dbReference type="ChEBI" id="CHEBI:82795"/>
        <dbReference type="EC" id="2.1.1.80"/>
    </reaction>
</comment>
<evidence type="ECO:0000256" key="3">
    <source>
        <dbReference type="ARBA" id="ARBA00022679"/>
    </source>
</evidence>
<feature type="binding site" evidence="6">
    <location>
        <position position="86"/>
    </location>
    <ligand>
        <name>S-adenosyl-L-methionine</name>
        <dbReference type="ChEBI" id="CHEBI:59789"/>
    </ligand>
</feature>
<accession>A0A845MA73</accession>
<dbReference type="AlphaFoldDB" id="A0A845MA73"/>
<evidence type="ECO:0000256" key="4">
    <source>
        <dbReference type="ARBA" id="ARBA00022691"/>
    </source>
</evidence>
<dbReference type="Gene3D" id="3.40.50.150">
    <property type="entry name" value="Vaccinia Virus protein VP39"/>
    <property type="match status" value="1"/>
</dbReference>
<dbReference type="EMBL" id="WTUX01000022">
    <property type="protein sequence ID" value="MZR15177.1"/>
    <property type="molecule type" value="Genomic_DNA"/>
</dbReference>
<dbReference type="Pfam" id="PF01739">
    <property type="entry name" value="CheR"/>
    <property type="match status" value="1"/>
</dbReference>
<evidence type="ECO:0000256" key="5">
    <source>
        <dbReference type="PIRNR" id="PIRNR000410"/>
    </source>
</evidence>
<keyword evidence="2 5" id="KW-0489">Methyltransferase</keyword>
<proteinExistence type="predicted"/>
<dbReference type="InterPro" id="IPR050903">
    <property type="entry name" value="Bact_Chemotaxis_MeTrfase"/>
</dbReference>
<dbReference type="InterPro" id="IPR026024">
    <property type="entry name" value="Chemotaxis_MeTrfase_CheR"/>
</dbReference>
<dbReference type="PANTHER" id="PTHR24422">
    <property type="entry name" value="CHEMOTAXIS PROTEIN METHYLTRANSFERASE"/>
    <property type="match status" value="1"/>
</dbReference>
<dbReference type="Gene3D" id="1.10.155.10">
    <property type="entry name" value="Chemotaxis receptor methyltransferase CheR, N-terminal domain"/>
    <property type="match status" value="1"/>
</dbReference>
<feature type="binding site" evidence="6">
    <location>
        <position position="80"/>
    </location>
    <ligand>
        <name>S-adenosyl-L-methionine</name>
        <dbReference type="ChEBI" id="CHEBI:59789"/>
    </ligand>
</feature>
<dbReference type="PIRSF" id="PIRSF000410">
    <property type="entry name" value="CheR"/>
    <property type="match status" value="1"/>
</dbReference>
<dbReference type="InterPro" id="IPR029063">
    <property type="entry name" value="SAM-dependent_MTases_sf"/>
</dbReference>
<dbReference type="SMART" id="SM00138">
    <property type="entry name" value="MeTrc"/>
    <property type="match status" value="1"/>
</dbReference>
<evidence type="ECO:0000313" key="8">
    <source>
        <dbReference type="EMBL" id="MZR15177.1"/>
    </source>
</evidence>
<feature type="binding site" evidence="6">
    <location>
        <position position="82"/>
    </location>
    <ligand>
        <name>S-adenosyl-L-methionine</name>
        <dbReference type="ChEBI" id="CHEBI:59789"/>
    </ligand>
</feature>
<evidence type="ECO:0000256" key="6">
    <source>
        <dbReference type="PIRSR" id="PIRSR000410-1"/>
    </source>
</evidence>
<comment type="caution">
    <text evidence="8">The sequence shown here is derived from an EMBL/GenBank/DDBJ whole genome shotgun (WGS) entry which is preliminary data.</text>
</comment>
<dbReference type="EC" id="2.1.1.80" evidence="5"/>
<dbReference type="InterPro" id="IPR000780">
    <property type="entry name" value="CheR_MeTrfase"/>
</dbReference>
<feature type="binding site" evidence="6">
    <location>
        <begin position="228"/>
        <end position="229"/>
    </location>
    <ligand>
        <name>S-adenosyl-L-methionine</name>
        <dbReference type="ChEBI" id="CHEBI:59789"/>
    </ligand>
</feature>
<dbReference type="InterPro" id="IPR022641">
    <property type="entry name" value="CheR_N"/>
</dbReference>
<gene>
    <name evidence="8" type="ORF">GQE99_19335</name>
</gene>
<dbReference type="Pfam" id="PF03705">
    <property type="entry name" value="CheR_N"/>
    <property type="match status" value="1"/>
</dbReference>
<evidence type="ECO:0000313" key="9">
    <source>
        <dbReference type="Proteomes" id="UP000467322"/>
    </source>
</evidence>
<dbReference type="PROSITE" id="PS50123">
    <property type="entry name" value="CHER"/>
    <property type="match status" value="1"/>
</dbReference>
<feature type="binding site" evidence="6">
    <location>
        <position position="152"/>
    </location>
    <ligand>
        <name>S-adenosyl-L-methionine</name>
        <dbReference type="ChEBI" id="CHEBI:59789"/>
    </ligand>
</feature>
<feature type="binding site" evidence="6">
    <location>
        <position position="126"/>
    </location>
    <ligand>
        <name>S-adenosyl-L-methionine</name>
        <dbReference type="ChEBI" id="CHEBI:59789"/>
    </ligand>
</feature>
<keyword evidence="9" id="KW-1185">Reference proteome</keyword>
<dbReference type="PANTHER" id="PTHR24422:SF26">
    <property type="entry name" value="CHEMOTAXIS PROTEIN METHYLTRANSFERASE"/>
    <property type="match status" value="1"/>
</dbReference>
<dbReference type="PRINTS" id="PR00996">
    <property type="entry name" value="CHERMTFRASE"/>
</dbReference>
<keyword evidence="4 5" id="KW-0949">S-adenosyl-L-methionine</keyword>
<organism evidence="8 9">
    <name type="scientific">Maritimibacter harenae</name>
    <dbReference type="NCBI Taxonomy" id="2606218"/>
    <lineage>
        <taxon>Bacteria</taxon>
        <taxon>Pseudomonadati</taxon>
        <taxon>Pseudomonadota</taxon>
        <taxon>Alphaproteobacteria</taxon>
        <taxon>Rhodobacterales</taxon>
        <taxon>Roseobacteraceae</taxon>
        <taxon>Maritimibacter</taxon>
    </lineage>
</organism>
<sequence length="286" mass="31795">MAAMAETKRRQRFEQFRALVHDETGIKLPPSKNLMVESRLRKRLVALGVPDLESYLERLFSTPACLAEELPAIIDLMTTNKTDFFREEAHFRIMRERLIPEALSRGRPGQPVPYRVWSAAASTGAEAWSAAMILAQAAQADPRLDWAIVGTDLSTRVLAIAETAVYSASELAPVPSDYRKAFVMPGRGGASEKGRIAPELRARVRFSRLNLKETPYGMPRGLDLIFLRNVLIYFEPAMQHAVIRAMATHLRKGGYLIVGHSESMIVDVPVLEQIAPGVFRNIGGQA</sequence>
<comment type="function">
    <text evidence="5">Methylation of the membrane-bound methyl-accepting chemotaxis proteins (MCP) to form gamma-glutamyl methyl ester residues in MCP.</text>
</comment>
<feature type="binding site" evidence="6">
    <location>
        <begin position="210"/>
        <end position="211"/>
    </location>
    <ligand>
        <name>S-adenosyl-L-methionine</name>
        <dbReference type="ChEBI" id="CHEBI:59789"/>
    </ligand>
</feature>
<reference evidence="8 9" key="1">
    <citation type="submission" date="2019-12" db="EMBL/GenBank/DDBJ databases">
        <title>Maritimibacter sp. nov. sp. isolated from sea sand.</title>
        <authorList>
            <person name="Kim J."/>
            <person name="Jeong S.E."/>
            <person name="Jung H.S."/>
            <person name="Jeon C.O."/>
        </authorList>
    </citation>
    <scope>NUCLEOTIDE SEQUENCE [LARGE SCALE GENOMIC DNA]</scope>
    <source>
        <strain evidence="8 9">DP07</strain>
    </source>
</reference>
<name>A0A845MA73_9RHOB</name>